<gene>
    <name evidence="2" type="ORF">ACFPIJ_28305</name>
</gene>
<dbReference type="RefSeq" id="WP_380119092.1">
    <property type="nucleotide sequence ID" value="NZ_JBHSIU010000037.1"/>
</dbReference>
<dbReference type="Pfam" id="PF20247">
    <property type="entry name" value="DUF6602"/>
    <property type="match status" value="1"/>
</dbReference>
<proteinExistence type="predicted"/>
<comment type="caution">
    <text evidence="2">The sequence shown here is derived from an EMBL/GenBank/DDBJ whole genome shotgun (WGS) entry which is preliminary data.</text>
</comment>
<evidence type="ECO:0000259" key="1">
    <source>
        <dbReference type="Pfam" id="PF20247"/>
    </source>
</evidence>
<feature type="domain" description="DUF6602" evidence="1">
    <location>
        <begin position="22"/>
        <end position="122"/>
    </location>
</feature>
<dbReference type="Proteomes" id="UP001595912">
    <property type="component" value="Unassembled WGS sequence"/>
</dbReference>
<sequence length="431" mass="47603">MIRTVADLLSSITHEKIPQLDAVEVKHGPTIGDMYEGLSSELLAQSLPEGLELNVVTGFAKDRNGNLSHQLDCMLVHGTGESIPYTDSFVWPVEDVIAVIEVKKTLYSAQMAESLDLLRSLGQLESNDKELRAAEAPAEPVSIELARRAFSETTGLVAPPYDQLDSLAVEHQMIFHALINEQHSIIRVALGYHGFQSETAFRKAFVKLLGENIGVQGFSPASLPQLIVSGNYSIVKMNGRPYSAQLVDDQWPFYVSTPVNPMLILLELIWTRLDEQFGLPHLWGDDLDLEVPRKLLTARAATGGWHLSYVEPTEEDLAALPVTEPWSPAFLSREEFLVLQRLCAGRSVSMDDPKLVRFLDGVGTSPDDLRSRLVSTGLVAMDGLQMQLIAVDCLGVILPSGEYVAAENNTGRFSRWLRQRVEPAEAQTETD</sequence>
<keyword evidence="3" id="KW-1185">Reference proteome</keyword>
<accession>A0ABV9W2Y3</accession>
<dbReference type="EMBL" id="JBHSIU010000037">
    <property type="protein sequence ID" value="MFC5001728.1"/>
    <property type="molecule type" value="Genomic_DNA"/>
</dbReference>
<dbReference type="InterPro" id="IPR046537">
    <property type="entry name" value="DUF6602"/>
</dbReference>
<name>A0ABV9W2Y3_9ACTN</name>
<reference evidence="3" key="1">
    <citation type="journal article" date="2019" name="Int. J. Syst. Evol. Microbiol.">
        <title>The Global Catalogue of Microorganisms (GCM) 10K type strain sequencing project: providing services to taxonomists for standard genome sequencing and annotation.</title>
        <authorList>
            <consortium name="The Broad Institute Genomics Platform"/>
            <consortium name="The Broad Institute Genome Sequencing Center for Infectious Disease"/>
            <person name="Wu L."/>
            <person name="Ma J."/>
        </authorList>
    </citation>
    <scope>NUCLEOTIDE SEQUENCE [LARGE SCALE GENOMIC DNA]</scope>
    <source>
        <strain evidence="3">CGMCC 4.7152</strain>
    </source>
</reference>
<organism evidence="2 3">
    <name type="scientific">Dactylosporangium cerinum</name>
    <dbReference type="NCBI Taxonomy" id="1434730"/>
    <lineage>
        <taxon>Bacteria</taxon>
        <taxon>Bacillati</taxon>
        <taxon>Actinomycetota</taxon>
        <taxon>Actinomycetes</taxon>
        <taxon>Micromonosporales</taxon>
        <taxon>Micromonosporaceae</taxon>
        <taxon>Dactylosporangium</taxon>
    </lineage>
</organism>
<evidence type="ECO:0000313" key="2">
    <source>
        <dbReference type="EMBL" id="MFC5001728.1"/>
    </source>
</evidence>
<protein>
    <submittedName>
        <fullName evidence="2">DUF6602 domain-containing protein</fullName>
    </submittedName>
</protein>
<evidence type="ECO:0000313" key="3">
    <source>
        <dbReference type="Proteomes" id="UP001595912"/>
    </source>
</evidence>